<dbReference type="Pfam" id="PF12728">
    <property type="entry name" value="HTH_17"/>
    <property type="match status" value="1"/>
</dbReference>
<dbReference type="InterPro" id="IPR041657">
    <property type="entry name" value="HTH_17"/>
</dbReference>
<reference evidence="2 3" key="1">
    <citation type="submission" date="2019-10" db="EMBL/GenBank/DDBJ databases">
        <title>Whole genome shotgun sequence of Acrocarpospora macrocephala NBRC 16266.</title>
        <authorList>
            <person name="Ichikawa N."/>
            <person name="Kimura A."/>
            <person name="Kitahashi Y."/>
            <person name="Komaki H."/>
            <person name="Oguchi A."/>
        </authorList>
    </citation>
    <scope>NUCLEOTIDE SEQUENCE [LARGE SCALE GENOMIC DNA]</scope>
    <source>
        <strain evidence="2 3">NBRC 16266</strain>
    </source>
</reference>
<dbReference type="RefSeq" id="WP_155353089.1">
    <property type="nucleotide sequence ID" value="NZ_BAAAHL010000012.1"/>
</dbReference>
<evidence type="ECO:0000259" key="1">
    <source>
        <dbReference type="Pfam" id="PF12728"/>
    </source>
</evidence>
<proteinExistence type="predicted"/>
<evidence type="ECO:0000313" key="2">
    <source>
        <dbReference type="EMBL" id="GES07376.1"/>
    </source>
</evidence>
<protein>
    <recommendedName>
        <fullName evidence="1">Helix-turn-helix domain-containing protein</fullName>
    </recommendedName>
</protein>
<dbReference type="EMBL" id="BLAE01000006">
    <property type="protein sequence ID" value="GES07376.1"/>
    <property type="molecule type" value="Genomic_DNA"/>
</dbReference>
<accession>A0A5M3WEZ5</accession>
<name>A0A5M3WEZ5_9ACTN</name>
<organism evidence="2 3">
    <name type="scientific">Acrocarpospora macrocephala</name>
    <dbReference type="NCBI Taxonomy" id="150177"/>
    <lineage>
        <taxon>Bacteria</taxon>
        <taxon>Bacillati</taxon>
        <taxon>Actinomycetota</taxon>
        <taxon>Actinomycetes</taxon>
        <taxon>Streptosporangiales</taxon>
        <taxon>Streptosporangiaceae</taxon>
        <taxon>Acrocarpospora</taxon>
    </lineage>
</organism>
<feature type="domain" description="Helix-turn-helix" evidence="1">
    <location>
        <begin position="6"/>
        <end position="43"/>
    </location>
</feature>
<dbReference type="AlphaFoldDB" id="A0A5M3WEZ5"/>
<dbReference type="OrthoDB" id="3213965at2"/>
<dbReference type="Proteomes" id="UP000331127">
    <property type="component" value="Unassembled WGS sequence"/>
</dbReference>
<keyword evidence="3" id="KW-1185">Reference proteome</keyword>
<dbReference type="Gene3D" id="1.10.1660.10">
    <property type="match status" value="1"/>
</dbReference>
<comment type="caution">
    <text evidence="2">The sequence shown here is derived from an EMBL/GenBank/DDBJ whole genome shotgun (WGS) entry which is preliminary data.</text>
</comment>
<gene>
    <name evidence="2" type="ORF">Amac_009710</name>
</gene>
<sequence>MEIQVTTAEAATALSVSRRTIQRHAKAGKLAATKNERGHYVITLVIADEYKPAQVAKALELVEQDGIHVTSDHGTFVAIGSDGETWYSLTRHTCGCHAGLRGLKCYHRLAAHLITPTSYRSAA</sequence>
<evidence type="ECO:0000313" key="3">
    <source>
        <dbReference type="Proteomes" id="UP000331127"/>
    </source>
</evidence>